<dbReference type="KEGG" id="act:ACLA_013330"/>
<dbReference type="GO" id="GO:0016651">
    <property type="term" value="F:oxidoreductase activity, acting on NAD(P)H"/>
    <property type="evidence" value="ECO:0007669"/>
    <property type="project" value="InterPro"/>
</dbReference>
<dbReference type="GeneID" id="4706173"/>
<evidence type="ECO:0000256" key="1">
    <source>
        <dbReference type="ARBA" id="ARBA00008072"/>
    </source>
</evidence>
<accession>A1CAY0</accession>
<dbReference type="InterPro" id="IPR011032">
    <property type="entry name" value="GroES-like_sf"/>
</dbReference>
<feature type="compositionally biased region" description="Polar residues" evidence="3">
    <location>
        <begin position="323"/>
        <end position="335"/>
    </location>
</feature>
<dbReference type="HOGENOM" id="CLU_415583_0_0_1"/>
<dbReference type="Pfam" id="PF00107">
    <property type="entry name" value="ADH_zinc_N"/>
    <property type="match status" value="1"/>
</dbReference>
<organism evidence="5 6">
    <name type="scientific">Aspergillus clavatus (strain ATCC 1007 / CBS 513.65 / DSM 816 / NCTC 3887 / NRRL 1 / QM 1276 / 107)</name>
    <dbReference type="NCBI Taxonomy" id="344612"/>
    <lineage>
        <taxon>Eukaryota</taxon>
        <taxon>Fungi</taxon>
        <taxon>Dikarya</taxon>
        <taxon>Ascomycota</taxon>
        <taxon>Pezizomycotina</taxon>
        <taxon>Eurotiomycetes</taxon>
        <taxon>Eurotiomycetidae</taxon>
        <taxon>Eurotiales</taxon>
        <taxon>Aspergillaceae</taxon>
        <taxon>Aspergillus</taxon>
        <taxon>Aspergillus subgen. Fumigati</taxon>
    </lineage>
</organism>
<comment type="similarity">
    <text evidence="1">Belongs to the zinc-containing alcohol dehydrogenase family.</text>
</comment>
<dbReference type="AlphaFoldDB" id="A1CAY0"/>
<dbReference type="RefSeq" id="XP_001274324.1">
    <property type="nucleotide sequence ID" value="XM_001274323.1"/>
</dbReference>
<dbReference type="eggNOG" id="KOG1198">
    <property type="taxonomic scope" value="Eukaryota"/>
</dbReference>
<evidence type="ECO:0000313" key="5">
    <source>
        <dbReference type="EMBL" id="EAW12898.1"/>
    </source>
</evidence>
<dbReference type="PANTHER" id="PTHR45348:SF2">
    <property type="entry name" value="ZINC-TYPE ALCOHOL DEHYDROGENASE-LIKE PROTEIN C2E1P3.01"/>
    <property type="match status" value="1"/>
</dbReference>
<dbReference type="VEuPathDB" id="FungiDB:ACLA_013330"/>
<dbReference type="InterPro" id="IPR013149">
    <property type="entry name" value="ADH-like_C"/>
</dbReference>
<proteinExistence type="inferred from homology"/>
<feature type="region of interest" description="Disordered" evidence="3">
    <location>
        <begin position="126"/>
        <end position="148"/>
    </location>
</feature>
<feature type="region of interest" description="Disordered" evidence="3">
    <location>
        <begin position="206"/>
        <end position="225"/>
    </location>
</feature>
<keyword evidence="2" id="KW-0560">Oxidoreductase</keyword>
<dbReference type="SMART" id="SM00829">
    <property type="entry name" value="PKS_ER"/>
    <property type="match status" value="1"/>
</dbReference>
<dbReference type="Gene3D" id="3.40.50.720">
    <property type="entry name" value="NAD(P)-binding Rossmann-like Domain"/>
    <property type="match status" value="1"/>
</dbReference>
<dbReference type="OrthoDB" id="9992527at2759"/>
<dbReference type="Gene3D" id="3.90.180.10">
    <property type="entry name" value="Medium-chain alcohol dehydrogenases, catalytic domain"/>
    <property type="match status" value="1"/>
</dbReference>
<name>A1CAY0_ASPCL</name>
<dbReference type="EMBL" id="DS027049">
    <property type="protein sequence ID" value="EAW12898.1"/>
    <property type="molecule type" value="Genomic_DNA"/>
</dbReference>
<dbReference type="InterPro" id="IPR036291">
    <property type="entry name" value="NAD(P)-bd_dom_sf"/>
</dbReference>
<dbReference type="Pfam" id="PF08240">
    <property type="entry name" value="ADH_N"/>
    <property type="match status" value="1"/>
</dbReference>
<dbReference type="InterPro" id="IPR013154">
    <property type="entry name" value="ADH-like_N"/>
</dbReference>
<dbReference type="PANTHER" id="PTHR45348">
    <property type="entry name" value="HYPOTHETICAL OXIDOREDUCTASE (EUROFUNG)"/>
    <property type="match status" value="1"/>
</dbReference>
<feature type="compositionally biased region" description="Acidic residues" evidence="3">
    <location>
        <begin position="206"/>
        <end position="217"/>
    </location>
</feature>
<keyword evidence="6" id="KW-1185">Reference proteome</keyword>
<protein>
    <submittedName>
        <fullName evidence="5">Zinc-binding dehydrogenase family oxidoreductase, putative</fullName>
    </submittedName>
</protein>
<evidence type="ECO:0000313" key="6">
    <source>
        <dbReference type="Proteomes" id="UP000006701"/>
    </source>
</evidence>
<dbReference type="InterPro" id="IPR047122">
    <property type="entry name" value="Trans-enoyl_RdTase-like"/>
</dbReference>
<gene>
    <name evidence="5" type="ORF">ACLA_013330</name>
</gene>
<evidence type="ECO:0000259" key="4">
    <source>
        <dbReference type="SMART" id="SM00829"/>
    </source>
</evidence>
<feature type="region of interest" description="Disordered" evidence="3">
    <location>
        <begin position="284"/>
        <end position="338"/>
    </location>
</feature>
<dbReference type="CDD" id="cd08249">
    <property type="entry name" value="enoyl_reductase_like"/>
    <property type="match status" value="1"/>
</dbReference>
<dbReference type="SUPFAM" id="SSF51735">
    <property type="entry name" value="NAD(P)-binding Rossmann-fold domains"/>
    <property type="match status" value="1"/>
</dbReference>
<sequence>MCKYTYHHYPNCGHIGSFTIDSCVYFLNALRTDTWAGADPKSCTNVREHHDLLNTTNAVYCGQCERDWNQRLLKDGIEAILHGPRPSHSPIEGLGLPSPILTTQMAMHLSQGPAFDHTFLNLDSDKESTASAASTPKPRFPTLHIPPPPSLPAARANPQGLCRDGMNLDTPHGETSAAHGSEINDYELVDTDMVAPQMISPLIKFEDDENDDDDDFESVAASDSDCADTEDRAAFVMRQLDKLLLPSFRANTAQKDEQDVARESSRASLRRTCPARTALLTPMYDTFPGFVPDRDDGGDDDDDDEDEEELEDAKDEDYWNDRTVLQSPVHPSTTSGTLPLGLGRDRGLLVDKYLPHAILANDIGGIVEKIGPDVQKFSVGDRIVGQSNILSGGADQAGLQQFCVLDAEYAAPIPSALSFDQAATIPVNAMASFIALFDASGLELAPAFLGPLATAATAFDYRHEAIVIIGGGSNCGKFALQFARLAGFGKIITTAKIRDGSERSLRDLGATHVIDRDAADVEDQIRALVGDDLLYAFDPVNGAHQLALELLSTTKKGSLATLVRGEADPVIAARKRAGFKKNQILGVSDVHKELAAQFWRELPGWIEAGKLQPLDYTVIDGLDAGKVNSLLDDYRDGRPVVKTHVHPNNGSLIENGQTSL</sequence>
<dbReference type="SUPFAM" id="SSF50129">
    <property type="entry name" value="GroES-like"/>
    <property type="match status" value="1"/>
</dbReference>
<evidence type="ECO:0000256" key="3">
    <source>
        <dbReference type="SAM" id="MobiDB-lite"/>
    </source>
</evidence>
<feature type="compositionally biased region" description="Acidic residues" evidence="3">
    <location>
        <begin position="296"/>
        <end position="315"/>
    </location>
</feature>
<feature type="domain" description="Enoyl reductase (ER)" evidence="4">
    <location>
        <begin position="323"/>
        <end position="641"/>
    </location>
</feature>
<dbReference type="InterPro" id="IPR020843">
    <property type="entry name" value="ER"/>
</dbReference>
<evidence type="ECO:0000256" key="2">
    <source>
        <dbReference type="ARBA" id="ARBA00023002"/>
    </source>
</evidence>
<reference evidence="5 6" key="1">
    <citation type="journal article" date="2008" name="PLoS Genet.">
        <title>Genomic islands in the pathogenic filamentous fungus Aspergillus fumigatus.</title>
        <authorList>
            <person name="Fedorova N.D."/>
            <person name="Khaldi N."/>
            <person name="Joardar V.S."/>
            <person name="Maiti R."/>
            <person name="Amedeo P."/>
            <person name="Anderson M.J."/>
            <person name="Crabtree J."/>
            <person name="Silva J.C."/>
            <person name="Badger J.H."/>
            <person name="Albarraq A."/>
            <person name="Angiuoli S."/>
            <person name="Bussey H."/>
            <person name="Bowyer P."/>
            <person name="Cotty P.J."/>
            <person name="Dyer P.S."/>
            <person name="Egan A."/>
            <person name="Galens K."/>
            <person name="Fraser-Liggett C.M."/>
            <person name="Haas B.J."/>
            <person name="Inman J.M."/>
            <person name="Kent R."/>
            <person name="Lemieux S."/>
            <person name="Malavazi I."/>
            <person name="Orvis J."/>
            <person name="Roemer T."/>
            <person name="Ronning C.M."/>
            <person name="Sundaram J.P."/>
            <person name="Sutton G."/>
            <person name="Turner G."/>
            <person name="Venter J.C."/>
            <person name="White O.R."/>
            <person name="Whitty B.R."/>
            <person name="Youngman P."/>
            <person name="Wolfe K.H."/>
            <person name="Goldman G.H."/>
            <person name="Wortman J.R."/>
            <person name="Jiang B."/>
            <person name="Denning D.W."/>
            <person name="Nierman W.C."/>
        </authorList>
    </citation>
    <scope>NUCLEOTIDE SEQUENCE [LARGE SCALE GENOMIC DNA]</scope>
    <source>
        <strain evidence="6">ATCC 1007 / CBS 513.65 / DSM 816 / NCTC 3887 / NRRL 1</strain>
    </source>
</reference>
<dbReference type="Proteomes" id="UP000006701">
    <property type="component" value="Unassembled WGS sequence"/>
</dbReference>